<dbReference type="GO" id="GO:0005886">
    <property type="term" value="C:plasma membrane"/>
    <property type="evidence" value="ECO:0007669"/>
    <property type="project" value="UniProtKB-SubCell"/>
</dbReference>
<evidence type="ECO:0000313" key="18">
    <source>
        <dbReference type="EMBL" id="ADD69509.1"/>
    </source>
</evidence>
<dbReference type="InterPro" id="IPR036388">
    <property type="entry name" value="WH-like_DNA-bd_sf"/>
</dbReference>
<dbReference type="PANTHER" id="PTHR22683">
    <property type="entry name" value="SPORULATION PROTEIN RELATED"/>
    <property type="match status" value="1"/>
</dbReference>
<dbReference type="SMART" id="SM00382">
    <property type="entry name" value="AAA"/>
    <property type="match status" value="1"/>
</dbReference>
<comment type="similarity">
    <text evidence="2">Belongs to the FtsK/SpoIIIE/SftA family.</text>
</comment>
<reference evidence="18 19" key="1">
    <citation type="journal article" date="2010" name="Stand. Genomic Sci.">
        <title>Complete genome sequence of Denitrovibrio acetiphilus type strain (N2460).</title>
        <authorList>
            <person name="Kiss H."/>
            <person name="Lang E."/>
            <person name="Lapidus A."/>
            <person name="Copeland A."/>
            <person name="Nolan M."/>
            <person name="Glavina Del Rio T."/>
            <person name="Chen F."/>
            <person name="Lucas S."/>
            <person name="Tice H."/>
            <person name="Cheng J.F."/>
            <person name="Han C."/>
            <person name="Goodwin L."/>
            <person name="Pitluck S."/>
            <person name="Liolios K."/>
            <person name="Pati A."/>
            <person name="Ivanova N."/>
            <person name="Mavromatis K."/>
            <person name="Chen A."/>
            <person name="Palaniappan K."/>
            <person name="Land M."/>
            <person name="Hauser L."/>
            <person name="Chang Y.J."/>
            <person name="Jeffries C.D."/>
            <person name="Detter J.C."/>
            <person name="Brettin T."/>
            <person name="Spring S."/>
            <person name="Rohde M."/>
            <person name="Goker M."/>
            <person name="Woyke T."/>
            <person name="Bristow J."/>
            <person name="Eisen J.A."/>
            <person name="Markowitz V."/>
            <person name="Hugenholtz P."/>
            <person name="Kyrpides N.C."/>
            <person name="Klenk H.P."/>
        </authorList>
    </citation>
    <scope>NUCLEOTIDE SEQUENCE [LARGE SCALE GENOMIC DNA]</scope>
    <source>
        <strain evidence="19">DSM 12809 / NBRC 114555 / N2460</strain>
    </source>
</reference>
<dbReference type="GO" id="GO:0007059">
    <property type="term" value="P:chromosome segregation"/>
    <property type="evidence" value="ECO:0007669"/>
    <property type="project" value="UniProtKB-KW"/>
</dbReference>
<evidence type="ECO:0000256" key="16">
    <source>
        <dbReference type="SAM" id="Phobius"/>
    </source>
</evidence>
<dbReference type="Gene3D" id="3.30.980.40">
    <property type="match status" value="1"/>
</dbReference>
<sequence>MDVENKGLKADIIFLTCLFFTIFATLSIYSHSESDPGWTLIIFTNYDQEVINLFGKTGAYFSDVLASLLGWTAYLLPLVFIWLTVRFHLHRKKTEMKMRKTVFRFVLYIVLCFVFSTMTGFFGGEDFAFASKPMGGIAGLFSADLFVSIVGEVGGIIICCFLATLLLFMLFPRFFMKLARGEMSLPKIKRNKQPEMYDEDEYQGEIPDIQKEEPAYKPEPEPAPAPAKKKTVQEEPEEKPVFKEAYQEPEIKEIQKVEKGRGKYNIPLRLLDEPVRDFKTESEAELKLKGEMLIAKLADFGVNGKIREIQPGPVVTQFEFEPAPGVKINKIANLSDDLALAMSAVSVRIIAPIPGKSVVGIELPNKHRGMVFLSELMKSKEFIQAKSMLTFAMGKDISGRPYISNLASMPHLLVAGTTGSGKSVAVNTLICSIVYKAPPELVKFIMVDPKMVELSIYDDIPHLAAPVVTEPRKAAQVLKNVVEEMENRYSVLASMKVRNLDSYNQKAENDPELPVMPYLVVIVDEFADLMLVAGKEVEQSIIRIAQMARAVGIHLVLATQRPSVNVITGIIKANMPARLSFRVSSKIDSRTILDASGAELLLGKGDSLFIPPGMSDTVRVHGCFVSDDEVGRIVEHLKTLGEPEYNMDLVKEESLDAEDVDESEMDEKYEEALELVKQKGFASISMVQRYLRIGYNRAARIVEIMEKRGIVAPSDGTSKPRELLIKD</sequence>
<dbReference type="Pfam" id="PF13491">
    <property type="entry name" value="FtsK_4TM"/>
    <property type="match status" value="1"/>
</dbReference>
<dbReference type="InterPro" id="IPR050206">
    <property type="entry name" value="FtsK/SpoIIIE/SftA"/>
</dbReference>
<keyword evidence="7" id="KW-0159">Chromosome partition</keyword>
<evidence type="ECO:0000256" key="15">
    <source>
        <dbReference type="SAM" id="MobiDB-lite"/>
    </source>
</evidence>
<dbReference type="GO" id="GO:0051301">
    <property type="term" value="P:cell division"/>
    <property type="evidence" value="ECO:0007669"/>
    <property type="project" value="UniProtKB-KW"/>
</dbReference>
<gene>
    <name evidence="18" type="ordered locus">Dacet_2755</name>
</gene>
<feature type="transmembrane region" description="Helical" evidence="16">
    <location>
        <begin position="64"/>
        <end position="85"/>
    </location>
</feature>
<evidence type="ECO:0000256" key="12">
    <source>
        <dbReference type="ARBA" id="ARBA00023306"/>
    </source>
</evidence>
<dbReference type="PaxDb" id="522772-Dacet_2755"/>
<evidence type="ECO:0000313" key="19">
    <source>
        <dbReference type="Proteomes" id="UP000002012"/>
    </source>
</evidence>
<keyword evidence="5 16" id="KW-0812">Transmembrane</keyword>
<keyword evidence="9 16" id="KW-1133">Transmembrane helix</keyword>
<keyword evidence="6 14" id="KW-0547">Nucleotide-binding</keyword>
<dbReference type="Pfam" id="PF01580">
    <property type="entry name" value="FtsK_SpoIIIE"/>
    <property type="match status" value="1"/>
</dbReference>
<dbReference type="InterPro" id="IPR041027">
    <property type="entry name" value="FtsK_alpha"/>
</dbReference>
<dbReference type="Gene3D" id="3.40.50.300">
    <property type="entry name" value="P-loop containing nucleotide triphosphate hydrolases"/>
    <property type="match status" value="1"/>
</dbReference>
<dbReference type="RefSeq" id="WP_013012002.1">
    <property type="nucleotide sequence ID" value="NC_013943.1"/>
</dbReference>
<dbReference type="InterPro" id="IPR036390">
    <property type="entry name" value="WH_DNA-bd_sf"/>
</dbReference>
<dbReference type="PANTHER" id="PTHR22683:SF41">
    <property type="entry name" value="DNA TRANSLOCASE FTSK"/>
    <property type="match status" value="1"/>
</dbReference>
<dbReference type="AlphaFoldDB" id="D4H5R8"/>
<dbReference type="STRING" id="522772.Dacet_2755"/>
<dbReference type="KEGG" id="dap:Dacet_2755"/>
<evidence type="ECO:0000256" key="3">
    <source>
        <dbReference type="ARBA" id="ARBA00022475"/>
    </source>
</evidence>
<name>D4H5R8_DENA2</name>
<protein>
    <submittedName>
        <fullName evidence="18">Cell division FtsK/SpoIIIE</fullName>
    </submittedName>
</protein>
<evidence type="ECO:0000256" key="13">
    <source>
        <dbReference type="ARBA" id="ARBA00025923"/>
    </source>
</evidence>
<feature type="region of interest" description="Disordered" evidence="15">
    <location>
        <begin position="214"/>
        <end position="243"/>
    </location>
</feature>
<feature type="transmembrane region" description="Helical" evidence="16">
    <location>
        <begin position="145"/>
        <end position="171"/>
    </location>
</feature>
<dbReference type="GO" id="GO:0003677">
    <property type="term" value="F:DNA binding"/>
    <property type="evidence" value="ECO:0007669"/>
    <property type="project" value="UniProtKB-KW"/>
</dbReference>
<keyword evidence="19" id="KW-1185">Reference proteome</keyword>
<dbReference type="CDD" id="cd01127">
    <property type="entry name" value="TrwB_TraG_TraD_VirD4"/>
    <property type="match status" value="1"/>
</dbReference>
<keyword evidence="3" id="KW-1003">Cell membrane</keyword>
<feature type="transmembrane region" description="Helical" evidence="16">
    <location>
        <begin position="105"/>
        <end position="125"/>
    </location>
</feature>
<dbReference type="InterPro" id="IPR003593">
    <property type="entry name" value="AAA+_ATPase"/>
</dbReference>
<dbReference type="HOGENOM" id="CLU_001981_9_7_0"/>
<keyword evidence="12" id="KW-0131">Cell cycle</keyword>
<dbReference type="SMART" id="SM00843">
    <property type="entry name" value="Ftsk_gamma"/>
    <property type="match status" value="1"/>
</dbReference>
<dbReference type="OrthoDB" id="9807790at2"/>
<evidence type="ECO:0000256" key="2">
    <source>
        <dbReference type="ARBA" id="ARBA00006474"/>
    </source>
</evidence>
<accession>D4H5R8</accession>
<dbReference type="PROSITE" id="PS50901">
    <property type="entry name" value="FTSK"/>
    <property type="match status" value="1"/>
</dbReference>
<dbReference type="InterPro" id="IPR002543">
    <property type="entry name" value="FtsK_dom"/>
</dbReference>
<keyword evidence="4 18" id="KW-0132">Cell division</keyword>
<evidence type="ECO:0000256" key="8">
    <source>
        <dbReference type="ARBA" id="ARBA00022840"/>
    </source>
</evidence>
<dbReference type="EMBL" id="CP001968">
    <property type="protein sequence ID" value="ADD69509.1"/>
    <property type="molecule type" value="Genomic_DNA"/>
</dbReference>
<keyword evidence="8 14" id="KW-0067">ATP-binding</keyword>
<dbReference type="Pfam" id="PF09397">
    <property type="entry name" value="FtsK_gamma"/>
    <property type="match status" value="1"/>
</dbReference>
<keyword evidence="10" id="KW-0238">DNA-binding</keyword>
<dbReference type="InParanoid" id="D4H5R8"/>
<dbReference type="InterPro" id="IPR027417">
    <property type="entry name" value="P-loop_NTPase"/>
</dbReference>
<evidence type="ECO:0000256" key="14">
    <source>
        <dbReference type="PROSITE-ProRule" id="PRU00289"/>
    </source>
</evidence>
<dbReference type="InterPro" id="IPR025199">
    <property type="entry name" value="FtsK_4TM"/>
</dbReference>
<dbReference type="Gene3D" id="1.10.10.10">
    <property type="entry name" value="Winged helix-like DNA-binding domain superfamily/Winged helix DNA-binding domain"/>
    <property type="match status" value="1"/>
</dbReference>
<comment type="subcellular location">
    <subcellularLocation>
        <location evidence="1">Cell membrane</location>
        <topology evidence="1">Multi-pass membrane protein</topology>
    </subcellularLocation>
</comment>
<evidence type="ECO:0000256" key="11">
    <source>
        <dbReference type="ARBA" id="ARBA00023136"/>
    </source>
</evidence>
<dbReference type="InterPro" id="IPR018541">
    <property type="entry name" value="Ftsk_gamma"/>
</dbReference>
<proteinExistence type="inferred from homology"/>
<evidence type="ECO:0000256" key="5">
    <source>
        <dbReference type="ARBA" id="ARBA00022692"/>
    </source>
</evidence>
<dbReference type="Proteomes" id="UP000002012">
    <property type="component" value="Chromosome"/>
</dbReference>
<evidence type="ECO:0000256" key="1">
    <source>
        <dbReference type="ARBA" id="ARBA00004651"/>
    </source>
</evidence>
<evidence type="ECO:0000256" key="9">
    <source>
        <dbReference type="ARBA" id="ARBA00022989"/>
    </source>
</evidence>
<dbReference type="GO" id="GO:0005524">
    <property type="term" value="F:ATP binding"/>
    <property type="evidence" value="ECO:0007669"/>
    <property type="project" value="UniProtKB-UniRule"/>
</dbReference>
<dbReference type="SUPFAM" id="SSF52540">
    <property type="entry name" value="P-loop containing nucleoside triphosphate hydrolases"/>
    <property type="match status" value="1"/>
</dbReference>
<organism evidence="18 19">
    <name type="scientific">Denitrovibrio acetiphilus (strain DSM 12809 / NBRC 114555 / N2460)</name>
    <dbReference type="NCBI Taxonomy" id="522772"/>
    <lineage>
        <taxon>Bacteria</taxon>
        <taxon>Pseudomonadati</taxon>
        <taxon>Deferribacterota</taxon>
        <taxon>Deferribacteres</taxon>
        <taxon>Deferribacterales</taxon>
        <taxon>Geovibrionaceae</taxon>
        <taxon>Denitrovibrio</taxon>
    </lineage>
</organism>
<dbReference type="SUPFAM" id="SSF46785">
    <property type="entry name" value="Winged helix' DNA-binding domain"/>
    <property type="match status" value="1"/>
</dbReference>
<evidence type="ECO:0000259" key="17">
    <source>
        <dbReference type="PROSITE" id="PS50901"/>
    </source>
</evidence>
<evidence type="ECO:0000256" key="7">
    <source>
        <dbReference type="ARBA" id="ARBA00022829"/>
    </source>
</evidence>
<feature type="binding site" evidence="14">
    <location>
        <begin position="416"/>
        <end position="423"/>
    </location>
    <ligand>
        <name>ATP</name>
        <dbReference type="ChEBI" id="CHEBI:30616"/>
    </ligand>
</feature>
<feature type="transmembrane region" description="Helical" evidence="16">
    <location>
        <begin position="12"/>
        <end position="30"/>
    </location>
</feature>
<evidence type="ECO:0000256" key="4">
    <source>
        <dbReference type="ARBA" id="ARBA00022618"/>
    </source>
</evidence>
<evidence type="ECO:0000256" key="6">
    <source>
        <dbReference type="ARBA" id="ARBA00022741"/>
    </source>
</evidence>
<feature type="domain" description="FtsK" evidence="17">
    <location>
        <begin position="399"/>
        <end position="590"/>
    </location>
</feature>
<keyword evidence="11 16" id="KW-0472">Membrane</keyword>
<comment type="subunit">
    <text evidence="13">Homohexamer. Forms a ring that surrounds DNA.</text>
</comment>
<dbReference type="Pfam" id="PF17854">
    <property type="entry name" value="FtsK_alpha"/>
    <property type="match status" value="1"/>
</dbReference>
<evidence type="ECO:0000256" key="10">
    <source>
        <dbReference type="ARBA" id="ARBA00023125"/>
    </source>
</evidence>
<dbReference type="eggNOG" id="COG1674">
    <property type="taxonomic scope" value="Bacteria"/>
</dbReference>